<sequence>MIKSISKFFQYRYKRWERRTKLSKRQQFVIITFILAAGMVLTQLAPAELRYTMVAALSLLTFLGTAFALREDLSGIEWLTLLTLPTLFTAAVGLFYFLLPVRWLTRLPVVILYSIGIYALLLTENIYNVAAERTIALFRAAHSVGFLLSLLTYFLLTQIVLAFRLPHYSNVLLIGIISFFLIIDSLWAMELTARISGRVGRVSIALTVVLMELSWILSFWPVSTTLIALFLTTCFYGLVGMGQQYLTERLYKKTIIEFLGVVSIVFSILILATRWRGTV</sequence>
<feature type="transmembrane region" description="Helical" evidence="1">
    <location>
        <begin position="103"/>
        <end position="123"/>
    </location>
</feature>
<dbReference type="AlphaFoldDB" id="A0A1F6AG98"/>
<dbReference type="EMBL" id="MFJV01000001">
    <property type="protein sequence ID" value="OGG23701.1"/>
    <property type="molecule type" value="Genomic_DNA"/>
</dbReference>
<dbReference type="InterPro" id="IPR043715">
    <property type="entry name" value="DUF5656"/>
</dbReference>
<feature type="transmembrane region" description="Helical" evidence="1">
    <location>
        <begin position="226"/>
        <end position="246"/>
    </location>
</feature>
<dbReference type="Proteomes" id="UP000178759">
    <property type="component" value="Unassembled WGS sequence"/>
</dbReference>
<keyword evidence="1" id="KW-0812">Transmembrane</keyword>
<dbReference type="Pfam" id="PF18900">
    <property type="entry name" value="DUF5656"/>
    <property type="match status" value="1"/>
</dbReference>
<feature type="transmembrane region" description="Helical" evidence="1">
    <location>
        <begin position="168"/>
        <end position="187"/>
    </location>
</feature>
<reference evidence="2 3" key="1">
    <citation type="journal article" date="2016" name="Nat. Commun.">
        <title>Thousands of microbial genomes shed light on interconnected biogeochemical processes in an aquifer system.</title>
        <authorList>
            <person name="Anantharaman K."/>
            <person name="Brown C.T."/>
            <person name="Hug L.A."/>
            <person name="Sharon I."/>
            <person name="Castelle C.J."/>
            <person name="Probst A.J."/>
            <person name="Thomas B.C."/>
            <person name="Singh A."/>
            <person name="Wilkins M.J."/>
            <person name="Karaoz U."/>
            <person name="Brodie E.L."/>
            <person name="Williams K.H."/>
            <person name="Hubbard S.S."/>
            <person name="Banfield J.F."/>
        </authorList>
    </citation>
    <scope>NUCLEOTIDE SEQUENCE [LARGE SCALE GENOMIC DNA]</scope>
</reference>
<proteinExistence type="predicted"/>
<comment type="caution">
    <text evidence="2">The sequence shown here is derived from an EMBL/GenBank/DDBJ whole genome shotgun (WGS) entry which is preliminary data.</text>
</comment>
<feature type="transmembrane region" description="Helical" evidence="1">
    <location>
        <begin position="76"/>
        <end position="97"/>
    </location>
</feature>
<accession>A0A1F6AG98</accession>
<feature type="transmembrane region" description="Helical" evidence="1">
    <location>
        <begin position="51"/>
        <end position="69"/>
    </location>
</feature>
<keyword evidence="1" id="KW-0472">Membrane</keyword>
<evidence type="ECO:0000256" key="1">
    <source>
        <dbReference type="SAM" id="Phobius"/>
    </source>
</evidence>
<feature type="transmembrane region" description="Helical" evidence="1">
    <location>
        <begin position="258"/>
        <end position="275"/>
    </location>
</feature>
<keyword evidence="1" id="KW-1133">Transmembrane helix</keyword>
<feature type="transmembrane region" description="Helical" evidence="1">
    <location>
        <begin position="199"/>
        <end position="220"/>
    </location>
</feature>
<gene>
    <name evidence="2" type="ORF">A3A79_00640</name>
</gene>
<evidence type="ECO:0000313" key="2">
    <source>
        <dbReference type="EMBL" id="OGG23701.1"/>
    </source>
</evidence>
<evidence type="ECO:0000313" key="3">
    <source>
        <dbReference type="Proteomes" id="UP000178759"/>
    </source>
</evidence>
<organism evidence="2 3">
    <name type="scientific">Candidatus Gottesmanbacteria bacterium RIFCSPLOWO2_01_FULL_43_11b</name>
    <dbReference type="NCBI Taxonomy" id="1798392"/>
    <lineage>
        <taxon>Bacteria</taxon>
        <taxon>Candidatus Gottesmaniibacteriota</taxon>
    </lineage>
</organism>
<name>A0A1F6AG98_9BACT</name>
<feature type="transmembrane region" description="Helical" evidence="1">
    <location>
        <begin position="28"/>
        <end position="45"/>
    </location>
</feature>
<dbReference type="STRING" id="1798392.A3A79_00640"/>
<protein>
    <submittedName>
        <fullName evidence="2">Uncharacterized protein</fullName>
    </submittedName>
</protein>
<feature type="transmembrane region" description="Helical" evidence="1">
    <location>
        <begin position="135"/>
        <end position="156"/>
    </location>
</feature>